<dbReference type="GO" id="GO:0005524">
    <property type="term" value="F:ATP binding"/>
    <property type="evidence" value="ECO:0007669"/>
    <property type="project" value="UniProtKB-KW"/>
</dbReference>
<organism evidence="9 10">
    <name type="scientific">Recurvomyces mirabilis</name>
    <dbReference type="NCBI Taxonomy" id="574656"/>
    <lineage>
        <taxon>Eukaryota</taxon>
        <taxon>Fungi</taxon>
        <taxon>Dikarya</taxon>
        <taxon>Ascomycota</taxon>
        <taxon>Pezizomycotina</taxon>
        <taxon>Dothideomycetes</taxon>
        <taxon>Dothideomycetidae</taxon>
        <taxon>Mycosphaerellales</taxon>
        <taxon>Teratosphaeriaceae</taxon>
        <taxon>Recurvomyces</taxon>
    </lineage>
</organism>
<dbReference type="Gene3D" id="3.40.50.300">
    <property type="entry name" value="P-loop containing nucleotide triphosphate hydrolases"/>
    <property type="match status" value="1"/>
</dbReference>
<dbReference type="GO" id="GO:0000730">
    <property type="term" value="P:DNA recombinase assembly"/>
    <property type="evidence" value="ECO:0007669"/>
    <property type="project" value="TreeGrafter"/>
</dbReference>
<comment type="subcellular location">
    <subcellularLocation>
        <location evidence="1">Nucleus</location>
    </subcellularLocation>
</comment>
<keyword evidence="6" id="KW-0539">Nucleus</keyword>
<dbReference type="PANTHER" id="PTHR22942">
    <property type="entry name" value="RECA/RAD51/RADA DNA STRAND-PAIRING FAMILY MEMBER"/>
    <property type="match status" value="1"/>
</dbReference>
<dbReference type="GO" id="GO:0061982">
    <property type="term" value="P:meiosis I cell cycle process"/>
    <property type="evidence" value="ECO:0007669"/>
    <property type="project" value="UniProtKB-ARBA"/>
</dbReference>
<dbReference type="GeneID" id="89963094"/>
<keyword evidence="5" id="KW-0234">DNA repair</keyword>
<dbReference type="GO" id="GO:0140664">
    <property type="term" value="F:ATP-dependent DNA damage sensor activity"/>
    <property type="evidence" value="ECO:0007669"/>
    <property type="project" value="InterPro"/>
</dbReference>
<keyword evidence="10" id="KW-1185">Reference proteome</keyword>
<evidence type="ECO:0000313" key="9">
    <source>
        <dbReference type="EMBL" id="KAK3669375.1"/>
    </source>
</evidence>
<dbReference type="GO" id="GO:0042148">
    <property type="term" value="P:DNA strand invasion"/>
    <property type="evidence" value="ECO:0007669"/>
    <property type="project" value="TreeGrafter"/>
</dbReference>
<keyword evidence="4" id="KW-0067">ATP-binding</keyword>
<dbReference type="SUPFAM" id="SSF52540">
    <property type="entry name" value="P-loop containing nucleoside triphosphate hydrolases"/>
    <property type="match status" value="1"/>
</dbReference>
<evidence type="ECO:0000256" key="7">
    <source>
        <dbReference type="SAM" id="MobiDB-lite"/>
    </source>
</evidence>
<dbReference type="GO" id="GO:0000150">
    <property type="term" value="F:DNA strand exchange activity"/>
    <property type="evidence" value="ECO:0007669"/>
    <property type="project" value="TreeGrafter"/>
</dbReference>
<evidence type="ECO:0000256" key="1">
    <source>
        <dbReference type="ARBA" id="ARBA00004123"/>
    </source>
</evidence>
<sequence length="429" mass="46562">MTNLLTVLPDFDTQPYSHILPSLEKASISTADLLTLDAFDIAKRAQVPPHGVKKLCTALLEGLQASLTLHMTQADDKNNDAAANNVANTSHAISTLDDELNAKLGGGIAAGELTELVGESAAGKTQFLLSLLLAVQLHPPHGPGKSALYISTEAPLQTPRLSQILQTNSKIQDLSPDQRPSLNRVQSTHIHDLEAQDHILRYQVPVAIKRHDVGLLIIDSIAANYRPEFDKGNVRKTAAESFIKRSNQVTQLGKLLRDLARIHGIAVVVANQVSDRFAFEPPGQVPISQQTQRSRPASPPQAVPMTGTMSQHVTSQTPTAPQSLLTTDDPLALDHQQRFFTGWGDDANVSNPKTPSLGLAWTNQLATRIALLKEPQYEMKAYKPGEESNVSGWKRTLKIVFSSQSAASSTEFEIVQGGVKAVRKKEDDS</sequence>
<dbReference type="AlphaFoldDB" id="A0AAE0TLM6"/>
<evidence type="ECO:0000259" key="8">
    <source>
        <dbReference type="PROSITE" id="PS50162"/>
    </source>
</evidence>
<dbReference type="Pfam" id="PF08423">
    <property type="entry name" value="Rad51"/>
    <property type="match status" value="1"/>
</dbReference>
<evidence type="ECO:0000256" key="6">
    <source>
        <dbReference type="ARBA" id="ARBA00023242"/>
    </source>
</evidence>
<evidence type="ECO:0000256" key="5">
    <source>
        <dbReference type="ARBA" id="ARBA00023204"/>
    </source>
</evidence>
<dbReference type="GO" id="GO:0003697">
    <property type="term" value="F:single-stranded DNA binding"/>
    <property type="evidence" value="ECO:0007669"/>
    <property type="project" value="TreeGrafter"/>
</dbReference>
<dbReference type="GO" id="GO:0005634">
    <property type="term" value="C:nucleus"/>
    <property type="evidence" value="ECO:0007669"/>
    <property type="project" value="UniProtKB-SubCell"/>
</dbReference>
<feature type="compositionally biased region" description="Polar residues" evidence="7">
    <location>
        <begin position="286"/>
        <end position="295"/>
    </location>
</feature>
<accession>A0AAE0TLM6</accession>
<proteinExistence type="predicted"/>
<evidence type="ECO:0000256" key="4">
    <source>
        <dbReference type="ARBA" id="ARBA00022840"/>
    </source>
</evidence>
<dbReference type="InterPro" id="IPR027417">
    <property type="entry name" value="P-loop_NTPase"/>
</dbReference>
<feature type="compositionally biased region" description="Polar residues" evidence="7">
    <location>
        <begin position="307"/>
        <end position="326"/>
    </location>
</feature>
<dbReference type="InterPro" id="IPR047348">
    <property type="entry name" value="XRCC3-like_C"/>
</dbReference>
<evidence type="ECO:0000256" key="2">
    <source>
        <dbReference type="ARBA" id="ARBA00022741"/>
    </source>
</evidence>
<dbReference type="GO" id="GO:0006312">
    <property type="term" value="P:mitotic recombination"/>
    <property type="evidence" value="ECO:0007669"/>
    <property type="project" value="TreeGrafter"/>
</dbReference>
<name>A0AAE0TLM6_9PEZI</name>
<dbReference type="PANTHER" id="PTHR22942:SF66">
    <property type="entry name" value="RE19845P"/>
    <property type="match status" value="1"/>
</dbReference>
<evidence type="ECO:0000256" key="3">
    <source>
        <dbReference type="ARBA" id="ARBA00022763"/>
    </source>
</evidence>
<comment type="caution">
    <text evidence="9">The sequence shown here is derived from an EMBL/GenBank/DDBJ whole genome shotgun (WGS) entry which is preliminary data.</text>
</comment>
<keyword evidence="2" id="KW-0547">Nucleotide-binding</keyword>
<dbReference type="InterPro" id="IPR020588">
    <property type="entry name" value="RecA_ATP-bd"/>
</dbReference>
<dbReference type="InterPro" id="IPR013632">
    <property type="entry name" value="Rad51_C"/>
</dbReference>
<dbReference type="Proteomes" id="UP001274830">
    <property type="component" value="Unassembled WGS sequence"/>
</dbReference>
<dbReference type="CDD" id="cd19491">
    <property type="entry name" value="XRCC3"/>
    <property type="match status" value="1"/>
</dbReference>
<evidence type="ECO:0000313" key="10">
    <source>
        <dbReference type="Proteomes" id="UP001274830"/>
    </source>
</evidence>
<reference evidence="9" key="1">
    <citation type="submission" date="2023-07" db="EMBL/GenBank/DDBJ databases">
        <title>Black Yeasts Isolated from many extreme environments.</title>
        <authorList>
            <person name="Coleine C."/>
            <person name="Stajich J.E."/>
            <person name="Selbmann L."/>
        </authorList>
    </citation>
    <scope>NUCLEOTIDE SEQUENCE</scope>
    <source>
        <strain evidence="9">CCFEE 5485</strain>
    </source>
</reference>
<dbReference type="EMBL" id="JAUTXT010000088">
    <property type="protein sequence ID" value="KAK3669375.1"/>
    <property type="molecule type" value="Genomic_DNA"/>
</dbReference>
<feature type="region of interest" description="Disordered" evidence="7">
    <location>
        <begin position="281"/>
        <end position="326"/>
    </location>
</feature>
<dbReference type="PROSITE" id="PS50162">
    <property type="entry name" value="RECA_2"/>
    <property type="match status" value="1"/>
</dbReference>
<dbReference type="RefSeq" id="XP_064694008.1">
    <property type="nucleotide sequence ID" value="XM_064838554.1"/>
</dbReference>
<keyword evidence="3" id="KW-0227">DNA damage</keyword>
<feature type="domain" description="RecA family profile 1" evidence="8">
    <location>
        <begin position="89"/>
        <end position="273"/>
    </location>
</feature>
<protein>
    <submittedName>
        <fullName evidence="9">DNA repair protein rhp57</fullName>
    </submittedName>
</protein>
<gene>
    <name evidence="9" type="primary">rhp57</name>
    <name evidence="9" type="ORF">LTR78_010758</name>
</gene>
<dbReference type="GO" id="GO:0003690">
    <property type="term" value="F:double-stranded DNA binding"/>
    <property type="evidence" value="ECO:0007669"/>
    <property type="project" value="TreeGrafter"/>
</dbReference>